<name>A0ABY3L3B4_9BACT</name>
<protein>
    <recommendedName>
        <fullName evidence="2">Pseudaminic acid cytidylyltransferase</fullName>
        <ecNumber evidence="2">2.7.7.81</ecNumber>
    </recommendedName>
</protein>
<evidence type="ECO:0000313" key="4">
    <source>
        <dbReference type="Proteomes" id="UP000321317"/>
    </source>
</evidence>
<evidence type="ECO:0000313" key="3">
    <source>
        <dbReference type="EMBL" id="TXK59214.1"/>
    </source>
</evidence>
<dbReference type="EMBL" id="VRMA01000015">
    <property type="protein sequence ID" value="TXK59214.1"/>
    <property type="molecule type" value="Genomic_DNA"/>
</dbReference>
<dbReference type="Pfam" id="PF02348">
    <property type="entry name" value="CTP_transf_3"/>
    <property type="match status" value="1"/>
</dbReference>
<evidence type="ECO:0000256" key="1">
    <source>
        <dbReference type="ARBA" id="ARBA00010726"/>
    </source>
</evidence>
<dbReference type="InterPro" id="IPR003329">
    <property type="entry name" value="Cytidylyl_trans"/>
</dbReference>
<accession>A0ABY3L3B4</accession>
<dbReference type="EC" id="2.7.7.81" evidence="2"/>
<keyword evidence="3" id="KW-0808">Transferase</keyword>
<dbReference type="NCBIfam" id="TIGR03584">
    <property type="entry name" value="PseF"/>
    <property type="match status" value="1"/>
</dbReference>
<dbReference type="GO" id="GO:0016779">
    <property type="term" value="F:nucleotidyltransferase activity"/>
    <property type="evidence" value="ECO:0007669"/>
    <property type="project" value="UniProtKB-KW"/>
</dbReference>
<comment type="similarity">
    <text evidence="1">Belongs to the CMP-NeuNAc synthase family.</text>
</comment>
<sequence length="235" mass="26749">MKNLCIIPARGGSKRIPRKNIVDFCGKPLIAYSIKNALNSGVFESVVVSSDDEEILQVASNFGAKVLLREKELSDDYSSSTKVIQSVIQKIGKDYENICCLYATAPLINAKILQNAYEEFAKGAFKFLLSATEFDYPIQRAFCLDDEKRIHMFDESKYFARSQDLKKAYHDAGAFYFGKKTAWLEEDFIMFKPHSGVYLLPRNLVCDIDMPQDLEFAKRLFILNKDFNENSHSCG</sequence>
<dbReference type="CDD" id="cd02513">
    <property type="entry name" value="CMP-NeuAc_Synthase"/>
    <property type="match status" value="1"/>
</dbReference>
<reference evidence="3 4" key="1">
    <citation type="submission" date="2019-08" db="EMBL/GenBank/DDBJ databases">
        <title>Rapid identification of Enteric Bacteria from Whole Genome Sequences (WGS) using Average Nucleotide Identity (ANI).</title>
        <authorList>
            <person name="Lane C."/>
        </authorList>
    </citation>
    <scope>NUCLEOTIDE SEQUENCE [LARGE SCALE GENOMIC DNA]</scope>
    <source>
        <strain evidence="3 4">D4984</strain>
    </source>
</reference>
<dbReference type="SUPFAM" id="SSF53448">
    <property type="entry name" value="Nucleotide-diphospho-sugar transferases"/>
    <property type="match status" value="1"/>
</dbReference>
<dbReference type="PANTHER" id="PTHR21485:SF6">
    <property type="entry name" value="N-ACYLNEURAMINATE CYTIDYLYLTRANSFERASE-RELATED"/>
    <property type="match status" value="1"/>
</dbReference>
<dbReference type="RefSeq" id="WP_147734420.1">
    <property type="nucleotide sequence ID" value="NZ_JANKHQ010000003.1"/>
</dbReference>
<keyword evidence="3" id="KW-0548">Nucleotidyltransferase</keyword>
<proteinExistence type="inferred from homology"/>
<organism evidence="3 4">
    <name type="scientific">Campylobacter helveticus</name>
    <dbReference type="NCBI Taxonomy" id="28898"/>
    <lineage>
        <taxon>Bacteria</taxon>
        <taxon>Pseudomonadati</taxon>
        <taxon>Campylobacterota</taxon>
        <taxon>Epsilonproteobacteria</taxon>
        <taxon>Campylobacterales</taxon>
        <taxon>Campylobacteraceae</taxon>
        <taxon>Campylobacter</taxon>
    </lineage>
</organism>
<dbReference type="Proteomes" id="UP000321317">
    <property type="component" value="Unassembled WGS sequence"/>
</dbReference>
<dbReference type="Gene3D" id="3.90.550.10">
    <property type="entry name" value="Spore Coat Polysaccharide Biosynthesis Protein SpsA, Chain A"/>
    <property type="match status" value="1"/>
</dbReference>
<dbReference type="PANTHER" id="PTHR21485">
    <property type="entry name" value="HAD SUPERFAMILY MEMBERS CMAS AND KDSC"/>
    <property type="match status" value="1"/>
</dbReference>
<keyword evidence="4" id="KW-1185">Reference proteome</keyword>
<evidence type="ECO:0000256" key="2">
    <source>
        <dbReference type="NCBIfam" id="TIGR03584"/>
    </source>
</evidence>
<dbReference type="InterPro" id="IPR050793">
    <property type="entry name" value="CMP-NeuNAc_synthase"/>
</dbReference>
<dbReference type="InterPro" id="IPR020039">
    <property type="entry name" value="PseF"/>
</dbReference>
<gene>
    <name evidence="3" type="primary">pseF</name>
    <name evidence="3" type="ORF">FVD16_01615</name>
</gene>
<dbReference type="InterPro" id="IPR029044">
    <property type="entry name" value="Nucleotide-diphossugar_trans"/>
</dbReference>
<comment type="caution">
    <text evidence="3">The sequence shown here is derived from an EMBL/GenBank/DDBJ whole genome shotgun (WGS) entry which is preliminary data.</text>
</comment>